<accession>A0A6D2KR63</accession>
<dbReference type="AlphaFoldDB" id="A0A6D2KR63"/>
<evidence type="ECO:0000313" key="3">
    <source>
        <dbReference type="EMBL" id="CAA7050675.1"/>
    </source>
</evidence>
<feature type="region of interest" description="Disordered" evidence="1">
    <location>
        <begin position="218"/>
        <end position="259"/>
    </location>
</feature>
<dbReference type="InterPro" id="IPR013187">
    <property type="entry name" value="F-box-assoc_dom_typ3"/>
</dbReference>
<gene>
    <name evidence="3" type="ORF">MERR_LOCUS37910</name>
</gene>
<protein>
    <recommendedName>
        <fullName evidence="2">F-box associated beta-propeller type 3 domain-containing protein</fullName>
    </recommendedName>
</protein>
<organism evidence="3 4">
    <name type="scientific">Microthlaspi erraticum</name>
    <dbReference type="NCBI Taxonomy" id="1685480"/>
    <lineage>
        <taxon>Eukaryota</taxon>
        <taxon>Viridiplantae</taxon>
        <taxon>Streptophyta</taxon>
        <taxon>Embryophyta</taxon>
        <taxon>Tracheophyta</taxon>
        <taxon>Spermatophyta</taxon>
        <taxon>Magnoliopsida</taxon>
        <taxon>eudicotyledons</taxon>
        <taxon>Gunneridae</taxon>
        <taxon>Pentapetalae</taxon>
        <taxon>rosids</taxon>
        <taxon>malvids</taxon>
        <taxon>Brassicales</taxon>
        <taxon>Brassicaceae</taxon>
        <taxon>Coluteocarpeae</taxon>
        <taxon>Microthlaspi</taxon>
    </lineage>
</organism>
<dbReference type="Proteomes" id="UP000467841">
    <property type="component" value="Unassembled WGS sequence"/>
</dbReference>
<feature type="domain" description="F-box associated beta-propeller type 3" evidence="2">
    <location>
        <begin position="2"/>
        <end position="160"/>
    </location>
</feature>
<name>A0A6D2KR63_9BRAS</name>
<dbReference type="EMBL" id="CACVBM020001451">
    <property type="protein sequence ID" value="CAA7050675.1"/>
    <property type="molecule type" value="Genomic_DNA"/>
</dbReference>
<comment type="caution">
    <text evidence="3">The sequence shown here is derived from an EMBL/GenBank/DDBJ whole genome shotgun (WGS) entry which is preliminary data.</text>
</comment>
<proteinExistence type="predicted"/>
<reference evidence="3" key="1">
    <citation type="submission" date="2020-01" db="EMBL/GenBank/DDBJ databases">
        <authorList>
            <person name="Mishra B."/>
        </authorList>
    </citation>
    <scope>NUCLEOTIDE SEQUENCE [LARGE SCALE GENOMIC DNA]</scope>
</reference>
<evidence type="ECO:0000256" key="1">
    <source>
        <dbReference type="SAM" id="MobiDB-lite"/>
    </source>
</evidence>
<dbReference type="PANTHER" id="PTHR31111:SF111">
    <property type="entry name" value="F-BOX DOMAIN-CONTAINING PROTEIN"/>
    <property type="match status" value="1"/>
</dbReference>
<dbReference type="PANTHER" id="PTHR31111">
    <property type="entry name" value="BNAA05G37150D PROTEIN-RELATED"/>
    <property type="match status" value="1"/>
</dbReference>
<dbReference type="InterPro" id="IPR017451">
    <property type="entry name" value="F-box-assoc_interact_dom"/>
</dbReference>
<feature type="compositionally biased region" description="Basic and acidic residues" evidence="1">
    <location>
        <begin position="227"/>
        <end position="237"/>
    </location>
</feature>
<sequence length="373" mass="42990">MKICINGKVYYGAWTPKVRMNPVIVCFDVRSEEITFIKAPIDVVFWYSESVLMEYKGKLASIVRNPFNRFDRFDFWVLEDVEKHAWSKQECVFPLSMWDSVWGLKMSFPGTNKSGGDEIILAPRYLSRQLGPYYIFFYHLGTNNIRIVRVHGIADDEEFRRSYGFENTKATDYWTRRRGLIYARKGQETWERRPNRYRKTRLVKIGKCGGVGSRGRLGGGAATVSWKDGKSRSRDGELQQEDVNTTTHLKPSLSPTSHPRRLLENNLRYWAADILSTVDNQHRISLSATIFNPNDFRAVDVSSSTGGASLRRRFIVHQRLSFTDLRRLFSHLLRHLGSGSTGNQTSALSPSHIPQQARSCFRCICFFKIPLKV</sequence>
<feature type="compositionally biased region" description="Polar residues" evidence="1">
    <location>
        <begin position="241"/>
        <end position="257"/>
    </location>
</feature>
<dbReference type="NCBIfam" id="TIGR01640">
    <property type="entry name" value="F_box_assoc_1"/>
    <property type="match status" value="1"/>
</dbReference>
<evidence type="ECO:0000313" key="4">
    <source>
        <dbReference type="Proteomes" id="UP000467841"/>
    </source>
</evidence>
<keyword evidence="4" id="KW-1185">Reference proteome</keyword>
<dbReference type="Pfam" id="PF08268">
    <property type="entry name" value="FBA_3"/>
    <property type="match status" value="1"/>
</dbReference>
<evidence type="ECO:0000259" key="2">
    <source>
        <dbReference type="Pfam" id="PF08268"/>
    </source>
</evidence>